<evidence type="ECO:0000256" key="3">
    <source>
        <dbReference type="ARBA" id="ARBA00022448"/>
    </source>
</evidence>
<evidence type="ECO:0000256" key="2">
    <source>
        <dbReference type="ARBA" id="ARBA00005927"/>
    </source>
</evidence>
<reference evidence="7" key="1">
    <citation type="submission" date="2023-10" db="EMBL/GenBank/DDBJ databases">
        <title>Genome assembly of Pristionchus species.</title>
        <authorList>
            <person name="Yoshida K."/>
            <person name="Sommer R.J."/>
        </authorList>
    </citation>
    <scope>NUCLEOTIDE SEQUENCE</scope>
    <source>
        <strain evidence="7">RS5133</strain>
    </source>
</reference>
<keyword evidence="8" id="KW-1185">Reference proteome</keyword>
<feature type="domain" description="Sec16 Sec23-binding" evidence="6">
    <location>
        <begin position="140"/>
        <end position="327"/>
    </location>
</feature>
<dbReference type="GO" id="GO:0070971">
    <property type="term" value="C:endoplasmic reticulum exit site"/>
    <property type="evidence" value="ECO:0007669"/>
    <property type="project" value="TreeGrafter"/>
</dbReference>
<keyword evidence="4" id="KW-0256">Endoplasmic reticulum</keyword>
<dbReference type="GO" id="GO:0007030">
    <property type="term" value="P:Golgi organization"/>
    <property type="evidence" value="ECO:0007669"/>
    <property type="project" value="TreeGrafter"/>
</dbReference>
<comment type="caution">
    <text evidence="7">The sequence shown here is derived from an EMBL/GenBank/DDBJ whole genome shotgun (WGS) entry which is preliminary data.</text>
</comment>
<comment type="subcellular location">
    <subcellularLocation>
        <location evidence="1">Endoplasmic reticulum</location>
    </subcellularLocation>
</comment>
<sequence>MPQGTSNAVTITDVNGARRDRSIQRNGVVSNHFKGPLSPEGTHRHIVRAYIDRQMEKIKTHLYQTDTRNDDVIDCLLIWELLDRVVQQHGKVTGPDIAELLVRSCPTLREPGHGGEVGGANLENAPPTTPDPMAYKTYTHFITKGLIDDAINFAIDEGLFLDVLILARKLSPHRLEEIEEKYLATRPPSDPVKTLLAVAGDRGDSCLSKMVPEERGGWKRHAAPIFANLKSHHAMEKIRKLGEELARRECNAAADFCFLAVALLAGADVFTPTIDPITVLNPTLRRHIELIHARNPSDETESTHCEYGFSLTDLHATEIFDYGFRLSG</sequence>
<evidence type="ECO:0000256" key="4">
    <source>
        <dbReference type="ARBA" id="ARBA00022824"/>
    </source>
</evidence>
<evidence type="ECO:0000256" key="1">
    <source>
        <dbReference type="ARBA" id="ARBA00004240"/>
    </source>
</evidence>
<dbReference type="GO" id="GO:0016192">
    <property type="term" value="P:vesicle-mediated transport"/>
    <property type="evidence" value="ECO:0007669"/>
    <property type="project" value="UniProtKB-KW"/>
</dbReference>
<evidence type="ECO:0000313" key="8">
    <source>
        <dbReference type="Proteomes" id="UP001432322"/>
    </source>
</evidence>
<protein>
    <recommendedName>
        <fullName evidence="6">Sec16 Sec23-binding domain-containing protein</fullName>
    </recommendedName>
</protein>
<keyword evidence="3" id="KW-0813">Transport</keyword>
<dbReference type="PANTHER" id="PTHR13402">
    <property type="entry name" value="RGPR-RELATED"/>
    <property type="match status" value="1"/>
</dbReference>
<dbReference type="InterPro" id="IPR024298">
    <property type="entry name" value="Sec16_Sec23-bd"/>
</dbReference>
<dbReference type="Gene3D" id="1.25.40.1030">
    <property type="match status" value="1"/>
</dbReference>
<dbReference type="GO" id="GO:0012507">
    <property type="term" value="C:ER to Golgi transport vesicle membrane"/>
    <property type="evidence" value="ECO:0007669"/>
    <property type="project" value="TreeGrafter"/>
</dbReference>
<gene>
    <name evidence="7" type="ORF">PFISCL1PPCAC_27764</name>
</gene>
<feature type="non-terminal residue" evidence="7">
    <location>
        <position position="328"/>
    </location>
</feature>
<dbReference type="GO" id="GO:0070973">
    <property type="term" value="P:protein localization to endoplasmic reticulum exit site"/>
    <property type="evidence" value="ECO:0007669"/>
    <property type="project" value="TreeGrafter"/>
</dbReference>
<proteinExistence type="inferred from homology"/>
<evidence type="ECO:0000259" key="6">
    <source>
        <dbReference type="Pfam" id="PF12931"/>
    </source>
</evidence>
<name>A0AAV5WZK6_9BILA</name>
<evidence type="ECO:0000313" key="7">
    <source>
        <dbReference type="EMBL" id="GMT36467.1"/>
    </source>
</evidence>
<accession>A0AAV5WZK6</accession>
<evidence type="ECO:0000256" key="5">
    <source>
        <dbReference type="ARBA" id="ARBA00022892"/>
    </source>
</evidence>
<dbReference type="PANTHER" id="PTHR13402:SF6">
    <property type="entry name" value="SECRETORY 16, ISOFORM I"/>
    <property type="match status" value="1"/>
</dbReference>
<comment type="similarity">
    <text evidence="2">Belongs to the SEC16 family.</text>
</comment>
<keyword evidence="5" id="KW-0931">ER-Golgi transport</keyword>
<organism evidence="7 8">
    <name type="scientific">Pristionchus fissidentatus</name>
    <dbReference type="NCBI Taxonomy" id="1538716"/>
    <lineage>
        <taxon>Eukaryota</taxon>
        <taxon>Metazoa</taxon>
        <taxon>Ecdysozoa</taxon>
        <taxon>Nematoda</taxon>
        <taxon>Chromadorea</taxon>
        <taxon>Rhabditida</taxon>
        <taxon>Rhabditina</taxon>
        <taxon>Diplogasteromorpha</taxon>
        <taxon>Diplogasteroidea</taxon>
        <taxon>Neodiplogasteridae</taxon>
        <taxon>Pristionchus</taxon>
    </lineage>
</organism>
<dbReference type="Pfam" id="PF12931">
    <property type="entry name" value="TPR_Sec16"/>
    <property type="match status" value="1"/>
</dbReference>
<dbReference type="AlphaFoldDB" id="A0AAV5WZK6"/>
<dbReference type="Proteomes" id="UP001432322">
    <property type="component" value="Unassembled WGS sequence"/>
</dbReference>
<dbReference type="EMBL" id="BTSY01000007">
    <property type="protein sequence ID" value="GMT36467.1"/>
    <property type="molecule type" value="Genomic_DNA"/>
</dbReference>